<dbReference type="InterPro" id="IPR056458">
    <property type="entry name" value="TPR_DOP1_M"/>
</dbReference>
<comment type="caution">
    <text evidence="12">The sequence shown here is derived from an EMBL/GenBank/DDBJ whole genome shotgun (WGS) entry which is preliminary data.</text>
</comment>
<feature type="compositionally biased region" description="Basic and acidic residues" evidence="7">
    <location>
        <begin position="643"/>
        <end position="667"/>
    </location>
</feature>
<dbReference type="InterPro" id="IPR056459">
    <property type="entry name" value="TPR_DOP1"/>
</dbReference>
<feature type="compositionally biased region" description="Low complexity" evidence="7">
    <location>
        <begin position="754"/>
        <end position="763"/>
    </location>
</feature>
<sequence>MEKKARPGRWSIDLVDVSLQAPSFKSLKKLSPSALKNKSNSFSKEAVVKYDLTQTDLEFPKMNLDEAELQADPKFRTYAANVEKALRGFEYSSEWADLISALGKLIRVLQANSRYTCIPKRLVIGKRLAQCTHPALPSGVHLKALETYALIFRTIGPKQLCHDMFIYSAGIFPLLSYAAMPVKPKLLELYEEHYLPLGEHLRPALTGLLQGILPGLEEGSEHSERTNALLEQLCAGMVKSNFYGALWESVLTSPTVRLPAINFVLSQIDAKTPINDQKYLFGSDTDLLIKSMCAALYDTVVLVQRSTLDLVLACFPMCNVSVTLSHEQLTELVTAALNTLLRRDMSLNRRLFTWLLGDQDSTGFKPPLKPLPPEVRHKRSDSTVSSSSYVSLEDQTVYFETHSRAILIEGLKTWLHNTPDDTSPGVTDQKIHLLKPYRLLNSLLDKPEVGQAILDDILIEVFRALYEKCTLEPDRNISSSTFCGVAKRQPKIGSERPVDLIKIANQLFNNLEQYFIWEYVGKKFEMCCRKTALKSQREDQDDKLTCSELCVLVDFLLDIVSLESYVETPTEYLPQLLCKITMSLTNYCSQLTLVAIHDSLQLCLKLMTKVQPSMVLSPNPLETNPMSSLDQDEDLPKGLLKRLEDSTPSSQERKVSIQSNHTDEKSLTSEAEGSSESTEAFNSGNEEEDLNTHQSLDRLASNPSVMSNSSRHSSLSRPKTLAEQPESPTLDIISDNEPPFPSGESKLPEKLSHSRSLSSASLTLPETETPPLFLMQACVQCYQNFFSKFLNKKILPGGDTTKVCVKKLQVQSVERDKRQSEEKRHSKISSYLDCFEGVEERGSQEDHRIRTNSDLTSDAASQGYLADVSIDECNTTEVAIKAFSTACNLLVEFACFPMYCNQSISAALLRPSKVKGNLLDIPEWLQVLLTCSCFVKNFTIQTTAITTILELIAMTKSVASSSENNQLVLPNPPNSPKSTSGKISVVLIPAISSTHLESLNSGSSFFQRVAVYLWDSLSPETPQYHTKSADLLHQLHNLTPDVFICENVVGNSLIHEEKAKSLCAHIKFSLLWHLIRPQILMSSPASRVRTFDRSLLVMLDSLDHADSMARCVTQTWLMHAIDRGDIARLLEPILLVLLHPTTARVSVQYLGERVRQRKEKEKMLEEKEKDLGESEKRIYSISSVNGEVTYYAMKNGQKMKTGVISKQDPVFALASVNEKKKVVTKSNLGLNYSQPAKVLNNPLNVTVNPFSQGNQSDSDSEHGVPHANMSRSSSNQKLGALSSSPKDKAIAAQKPKKTQRKSSGTPPMDVASLPKIRSETSVSCEDFSGSDVTDELSYVFNEEVEETVEEIVQGILGDIVNHIVLELDGSLEAEVEQQKDDITVPAQTSPRRVQSPGSRSLYGSSRHHGKAPEEFLLEELEGVVPRIPGSLDLSGMKEKETKGDEETEEEDEDDEESLQEEGLIRMLPNINLETLHPLQQHILLYIQVYDTQRILYVLSRLRSILHTCSRDFVCSMSSTSVSSTNTPQLIKLQQLLARHKRCMTGRDFYIELDAEAPASFRSQTYLEILLQTCVYYIRSYYPVEGKAESQDAVSNRDVQISSMEVLDLILKELVGVVRESGRGSATFIIDLLMRCKVQKAVLYCLLATVSNAKRETSKGVKVMLEISLDAPVELSNRGAQAFQLQLLKLAQTIIILEDQLFSLRDENSNSNKPEHGEWEFLPLKFQSQNQALDFSRKERFSCQNLLLTALLNSLKQYHNCHMHRHWINLVTSSLSYLDHGLSRLGIPLTQQMCRNLEMLSTFYNEADFKKGQDLTMDNIPPDHVVSMLKGLTAICHFCLLENTSNVSAMSGRHAGAGVVSAEAESSSSPLLSSFFGVLTRDKSKSLVAPTSNQTNTPKSEARRGILGMFPRIVSSISKLWGAVQLCEKQRDTEQRPKDPPKWSMGSPKAVRQQILELLSPIALQHSTSLLAAIGVVWNDSRHKGRDSKGSVIIKPSPEQMVLVELVGAIRALPTDTLVQTIKQVLKAPPFTIRDKNQPGLEVSMLQFLFAYIQKTTSSSLRDAWPSLLSLLKDGLSLNLSPPGQFLLFGILHEIVHKVYPFGERKDQRDLQEICQKLVEACNVIAGSSLEQTTWLRRNMTVKFSPQEKDDGEDVLDSVLKANEGDLSNNVDHETAIPQSPSDVDSKLYSQYSVQAQSLLAKYLAPFLDMIYLSDEKDKVVPLLTSIMHNVTPYLKNHSVPNVPSFRACTALLSSLSGYQYTRKAWKKDAYELYLDPVFFQMDLSCVAGWKVITDNLMTHDRTTFKDLMARVAAFQNTSLNLFASKEQEMEQRAQFLKRLDFAIFCSEVDQYTRSLPDIQERLAESLRLVQVPVVHEQVFLCFRVLLLRFSPHHLTGLWPTMISELVQVFLHLEEQLSSASNQSQDATKKSALRRVATADIASFFTSSSSGSNAGGLLRNKSWLALYLAACKLLDLALCLPSEDLPQFQVYKWAFVGDNPKSTSETQFVPHVARVAKLLRAKKTNGPIQPRLERSHIGRPYLTMTNIKSIDELLSFFNSLCAKDHSYRTSSDAQDSNIRSERSSLDSSLKSEEGGFALSDKDYIERLVERDFLVAL</sequence>
<proteinExistence type="inferred from homology"/>
<feature type="compositionally biased region" description="Low complexity" evidence="7">
    <location>
        <begin position="668"/>
        <end position="680"/>
    </location>
</feature>
<comment type="subcellular location">
    <subcellularLocation>
        <location evidence="1">Golgi apparatus membrane</location>
        <topology evidence="1">Peripheral membrane protein</topology>
    </subcellularLocation>
</comment>
<feature type="compositionally biased region" description="Polar residues" evidence="7">
    <location>
        <begin position="1269"/>
        <end position="1284"/>
    </location>
</feature>
<keyword evidence="3" id="KW-0653">Protein transport</keyword>
<gene>
    <name evidence="12" type="ORF">HOLleu_32403</name>
</gene>
<dbReference type="Pfam" id="PF04118">
    <property type="entry name" value="Dopey_N"/>
    <property type="match status" value="1"/>
</dbReference>
<feature type="region of interest" description="Disordered" evidence="7">
    <location>
        <begin position="643"/>
        <end position="763"/>
    </location>
</feature>
<feature type="compositionally biased region" description="Polar residues" evidence="7">
    <location>
        <begin position="1385"/>
        <end position="1403"/>
    </location>
</feature>
<evidence type="ECO:0000256" key="5">
    <source>
        <dbReference type="ARBA" id="ARBA00023136"/>
    </source>
</evidence>
<organism evidence="12 13">
    <name type="scientific">Holothuria leucospilota</name>
    <name type="common">Black long sea cucumber</name>
    <name type="synonym">Mertensiothuria leucospilota</name>
    <dbReference type="NCBI Taxonomy" id="206669"/>
    <lineage>
        <taxon>Eukaryota</taxon>
        <taxon>Metazoa</taxon>
        <taxon>Echinodermata</taxon>
        <taxon>Eleutherozoa</taxon>
        <taxon>Echinozoa</taxon>
        <taxon>Holothuroidea</taxon>
        <taxon>Aspidochirotacea</taxon>
        <taxon>Aspidochirotida</taxon>
        <taxon>Holothuriidae</taxon>
        <taxon>Holothuria</taxon>
    </lineage>
</organism>
<name>A0A9Q1BIM8_HOLLE</name>
<evidence type="ECO:0000256" key="6">
    <source>
        <dbReference type="ARBA" id="ARBA00046326"/>
    </source>
</evidence>
<evidence type="ECO:0000259" key="11">
    <source>
        <dbReference type="Pfam" id="PF24601"/>
    </source>
</evidence>
<dbReference type="GO" id="GO:0005768">
    <property type="term" value="C:endosome"/>
    <property type="evidence" value="ECO:0007669"/>
    <property type="project" value="TreeGrafter"/>
</dbReference>
<protein>
    <submittedName>
        <fullName evidence="12">Protein dopey-1</fullName>
    </submittedName>
</protein>
<reference evidence="12" key="1">
    <citation type="submission" date="2021-10" db="EMBL/GenBank/DDBJ databases">
        <title>Tropical sea cucumber genome reveals ecological adaptation and Cuvierian tubules defense mechanism.</title>
        <authorList>
            <person name="Chen T."/>
        </authorList>
    </citation>
    <scope>NUCLEOTIDE SEQUENCE</scope>
    <source>
        <strain evidence="12">Nanhai2018</strain>
        <tissue evidence="12">Muscle</tissue>
    </source>
</reference>
<feature type="region of interest" description="Disordered" evidence="7">
    <location>
        <begin position="1427"/>
        <end position="1459"/>
    </location>
</feature>
<dbReference type="InterPro" id="IPR040314">
    <property type="entry name" value="DOP1"/>
</dbReference>
<evidence type="ECO:0000259" key="8">
    <source>
        <dbReference type="Pfam" id="PF04118"/>
    </source>
</evidence>
<feature type="domain" description="DOP1 N-terminal" evidence="8">
    <location>
        <begin position="72"/>
        <end position="359"/>
    </location>
</feature>
<evidence type="ECO:0000259" key="9">
    <source>
        <dbReference type="Pfam" id="PF24597"/>
    </source>
</evidence>
<feature type="compositionally biased region" description="Low complexity" evidence="7">
    <location>
        <begin position="701"/>
        <end position="718"/>
    </location>
</feature>
<dbReference type="Pfam" id="PF24597">
    <property type="entry name" value="TPR_DOP1_M"/>
    <property type="match status" value="1"/>
</dbReference>
<dbReference type="OrthoDB" id="297643at2759"/>
<keyword evidence="4" id="KW-0333">Golgi apparatus</keyword>
<evidence type="ECO:0000313" key="13">
    <source>
        <dbReference type="Proteomes" id="UP001152320"/>
    </source>
</evidence>
<feature type="region of interest" description="Disordered" evidence="7">
    <location>
        <begin position="1243"/>
        <end position="1328"/>
    </location>
</feature>
<evidence type="ECO:0000256" key="2">
    <source>
        <dbReference type="ARBA" id="ARBA00022448"/>
    </source>
</evidence>
<dbReference type="GO" id="GO:0006895">
    <property type="term" value="P:Golgi to endosome transport"/>
    <property type="evidence" value="ECO:0007669"/>
    <property type="project" value="InterPro"/>
</dbReference>
<evidence type="ECO:0000256" key="3">
    <source>
        <dbReference type="ARBA" id="ARBA00022927"/>
    </source>
</evidence>
<feature type="compositionally biased region" description="Basic and acidic residues" evidence="7">
    <location>
        <begin position="1435"/>
        <end position="1444"/>
    </location>
</feature>
<dbReference type="EMBL" id="JAIZAY010000016">
    <property type="protein sequence ID" value="KAJ8027294.1"/>
    <property type="molecule type" value="Genomic_DNA"/>
</dbReference>
<keyword evidence="13" id="KW-1185">Reference proteome</keyword>
<keyword evidence="5" id="KW-0472">Membrane</keyword>
<dbReference type="Pfam" id="PF24601">
    <property type="entry name" value="TPR_DOP1"/>
    <property type="match status" value="1"/>
</dbReference>
<dbReference type="InterPro" id="IPR007249">
    <property type="entry name" value="DOP1_N"/>
</dbReference>
<keyword evidence="2" id="KW-0813">Transport</keyword>
<dbReference type="PANTHER" id="PTHR14042">
    <property type="entry name" value="DOPEY-RELATED"/>
    <property type="match status" value="1"/>
</dbReference>
<dbReference type="GO" id="GO:0005802">
    <property type="term" value="C:trans-Golgi network"/>
    <property type="evidence" value="ECO:0007669"/>
    <property type="project" value="TreeGrafter"/>
</dbReference>
<feature type="region of interest" description="Disordered" evidence="7">
    <location>
        <begin position="1380"/>
        <end position="1408"/>
    </location>
</feature>
<dbReference type="PANTHER" id="PTHR14042:SF24">
    <property type="entry name" value="PROTEIN DOPEY-1 HOMOLOG"/>
    <property type="match status" value="1"/>
</dbReference>
<evidence type="ECO:0000259" key="10">
    <source>
        <dbReference type="Pfam" id="PF24598"/>
    </source>
</evidence>
<dbReference type="InterPro" id="IPR056457">
    <property type="entry name" value="DOP1_C"/>
</dbReference>
<dbReference type="GO" id="GO:0000139">
    <property type="term" value="C:Golgi membrane"/>
    <property type="evidence" value="ECO:0007669"/>
    <property type="project" value="UniProtKB-SubCell"/>
</dbReference>
<dbReference type="GO" id="GO:0005829">
    <property type="term" value="C:cytosol"/>
    <property type="evidence" value="ECO:0007669"/>
    <property type="project" value="GOC"/>
</dbReference>
<evidence type="ECO:0000313" key="12">
    <source>
        <dbReference type="EMBL" id="KAJ8027294.1"/>
    </source>
</evidence>
<feature type="compositionally biased region" description="Acidic residues" evidence="7">
    <location>
        <begin position="1445"/>
        <end position="1459"/>
    </location>
</feature>
<accession>A0A9Q1BIM8</accession>
<dbReference type="Proteomes" id="UP001152320">
    <property type="component" value="Chromosome 16"/>
</dbReference>
<dbReference type="GO" id="GO:0015031">
    <property type="term" value="P:protein transport"/>
    <property type="evidence" value="ECO:0007669"/>
    <property type="project" value="UniProtKB-KW"/>
</dbReference>
<feature type="domain" description="DOP1-like C-terminal" evidence="10">
    <location>
        <begin position="2047"/>
        <end position="2423"/>
    </location>
</feature>
<feature type="domain" description="DOP1-like C-terminal" evidence="10">
    <location>
        <begin position="2463"/>
        <end position="2560"/>
    </location>
</feature>
<feature type="domain" description="DOP1-like middle TPR" evidence="9">
    <location>
        <begin position="398"/>
        <end position="617"/>
    </location>
</feature>
<evidence type="ECO:0000256" key="7">
    <source>
        <dbReference type="SAM" id="MobiDB-lite"/>
    </source>
</evidence>
<comment type="similarity">
    <text evidence="6">Belongs to the DOP1 family.</text>
</comment>
<evidence type="ECO:0000256" key="4">
    <source>
        <dbReference type="ARBA" id="ARBA00023034"/>
    </source>
</evidence>
<evidence type="ECO:0000256" key="1">
    <source>
        <dbReference type="ARBA" id="ARBA00004395"/>
    </source>
</evidence>
<feature type="domain" description="DOP1-like TPR" evidence="11">
    <location>
        <begin position="1476"/>
        <end position="1841"/>
    </location>
</feature>
<dbReference type="Pfam" id="PF24598">
    <property type="entry name" value="DOP1_C"/>
    <property type="match status" value="2"/>
</dbReference>